<evidence type="ECO:0000256" key="1">
    <source>
        <dbReference type="SAM" id="MobiDB-lite"/>
    </source>
</evidence>
<dbReference type="EMBL" id="JAINUG010000090">
    <property type="protein sequence ID" value="KAJ8398507.1"/>
    <property type="molecule type" value="Genomic_DNA"/>
</dbReference>
<feature type="region of interest" description="Disordered" evidence="1">
    <location>
        <begin position="18"/>
        <end position="47"/>
    </location>
</feature>
<dbReference type="Proteomes" id="UP001221898">
    <property type="component" value="Unassembled WGS sequence"/>
</dbReference>
<gene>
    <name evidence="2" type="ORF">AAFF_G00427620</name>
</gene>
<feature type="region of interest" description="Disordered" evidence="1">
    <location>
        <begin position="193"/>
        <end position="237"/>
    </location>
</feature>
<name>A0AAD7S9K0_9TELE</name>
<protein>
    <submittedName>
        <fullName evidence="2">Uncharacterized protein</fullName>
    </submittedName>
</protein>
<sequence length="260" mass="28709">MSESSSWKLRPLRALSRGTPVLPVPLPPPSRHKRCGPAGVTLRPPPYRQQEQLDPLRRHSWDPGAAALGYPQYEHHSVSLEDLNPEEIERILGGAFGGLRGRDPRRAPITHYTQDFGSLLSLTEEEVGPDPQHFSLLEEQSSQLQGCSASAPSLFDTLAESQLLSSTPHPPPWPRPCPHSNCSETSLYSAVGGSTQSVDAGSELGSVDWGREDRTEGQQGNKEEREEKTGSPLGRTISFLRKMAGTRKVRKRYTELEESK</sequence>
<evidence type="ECO:0000313" key="2">
    <source>
        <dbReference type="EMBL" id="KAJ8398507.1"/>
    </source>
</evidence>
<organism evidence="2 3">
    <name type="scientific">Aldrovandia affinis</name>
    <dbReference type="NCBI Taxonomy" id="143900"/>
    <lineage>
        <taxon>Eukaryota</taxon>
        <taxon>Metazoa</taxon>
        <taxon>Chordata</taxon>
        <taxon>Craniata</taxon>
        <taxon>Vertebrata</taxon>
        <taxon>Euteleostomi</taxon>
        <taxon>Actinopterygii</taxon>
        <taxon>Neopterygii</taxon>
        <taxon>Teleostei</taxon>
        <taxon>Notacanthiformes</taxon>
        <taxon>Halosauridae</taxon>
        <taxon>Aldrovandia</taxon>
    </lineage>
</organism>
<accession>A0AAD7S9K0</accession>
<reference evidence="2" key="1">
    <citation type="journal article" date="2023" name="Science">
        <title>Genome structures resolve the early diversification of teleost fishes.</title>
        <authorList>
            <person name="Parey E."/>
            <person name="Louis A."/>
            <person name="Montfort J."/>
            <person name="Bouchez O."/>
            <person name="Roques C."/>
            <person name="Iampietro C."/>
            <person name="Lluch J."/>
            <person name="Castinel A."/>
            <person name="Donnadieu C."/>
            <person name="Desvignes T."/>
            <person name="Floi Bucao C."/>
            <person name="Jouanno E."/>
            <person name="Wen M."/>
            <person name="Mejri S."/>
            <person name="Dirks R."/>
            <person name="Jansen H."/>
            <person name="Henkel C."/>
            <person name="Chen W.J."/>
            <person name="Zahm M."/>
            <person name="Cabau C."/>
            <person name="Klopp C."/>
            <person name="Thompson A.W."/>
            <person name="Robinson-Rechavi M."/>
            <person name="Braasch I."/>
            <person name="Lecointre G."/>
            <person name="Bobe J."/>
            <person name="Postlethwait J.H."/>
            <person name="Berthelot C."/>
            <person name="Roest Crollius H."/>
            <person name="Guiguen Y."/>
        </authorList>
    </citation>
    <scope>NUCLEOTIDE SEQUENCE</scope>
    <source>
        <strain evidence="2">NC1722</strain>
    </source>
</reference>
<proteinExistence type="predicted"/>
<feature type="compositionally biased region" description="Basic and acidic residues" evidence="1">
    <location>
        <begin position="209"/>
        <end position="229"/>
    </location>
</feature>
<comment type="caution">
    <text evidence="2">The sequence shown here is derived from an EMBL/GenBank/DDBJ whole genome shotgun (WGS) entry which is preliminary data.</text>
</comment>
<evidence type="ECO:0000313" key="3">
    <source>
        <dbReference type="Proteomes" id="UP001221898"/>
    </source>
</evidence>
<keyword evidence="3" id="KW-1185">Reference proteome</keyword>
<dbReference type="AlphaFoldDB" id="A0AAD7S9K0"/>